<dbReference type="STRING" id="198092.SAMN02745194_01620"/>
<dbReference type="Proteomes" id="UP000184387">
    <property type="component" value="Unassembled WGS sequence"/>
</dbReference>
<evidence type="ECO:0000313" key="1">
    <source>
        <dbReference type="EMBL" id="SHJ05193.1"/>
    </source>
</evidence>
<dbReference type="OrthoDB" id="9794206at2"/>
<reference evidence="1 2" key="1">
    <citation type="submission" date="2016-11" db="EMBL/GenBank/DDBJ databases">
        <authorList>
            <person name="Jaros S."/>
            <person name="Januszkiewicz K."/>
            <person name="Wedrychowicz H."/>
        </authorList>
    </citation>
    <scope>NUCLEOTIDE SEQUENCE [LARGE SCALE GENOMIC DNA]</scope>
    <source>
        <strain evidence="1 2">DSM 14916</strain>
    </source>
</reference>
<dbReference type="Pfam" id="PF05159">
    <property type="entry name" value="Capsule_synth"/>
    <property type="match status" value="1"/>
</dbReference>
<dbReference type="RefSeq" id="WP_073133455.1">
    <property type="nucleotide sequence ID" value="NZ_FQZF01000008.1"/>
</dbReference>
<sequence length="421" mass="47546">MSQEPENAPRQRRFLFLQGPITPFFDELGARLRELGHDVHRINLCLGDKLFWRGPGAVDFKARKEKWPGFIAAFLDTHRITDIVLLGEQRFYHREAIAAAKARGISVVATDFGYLRPDWIVFEFDGLGHDSQFPRDPAAIMALAETLPPPDLSTRYRDSFLNQAVLDITYHVASLIPGFFRHYESHQIYHPFQVYAGTLFRIITRRRANRRADAIIARLKRSGGPLFLMAMQMETDFSVRAYSHYPDLDTAIDEVTRSFARHAPPDAQLLFKVHPLDPAVKNWYRRVTAIAQRAGVPDRVHYLGGGNLGDITESVQGVITINSTVGLRAIVDRLPTHAMGEALYKIPGLTHDGPLDRFWTEGRPPEPELREAFLRGIAHCLQIRGVYYARPGLDAAVDAAAHRLHHGLINQPVIEPPPPLL</sequence>
<gene>
    <name evidence="1" type="ORF">SAMN02745194_01620</name>
</gene>
<dbReference type="GO" id="GO:0000271">
    <property type="term" value="P:polysaccharide biosynthetic process"/>
    <property type="evidence" value="ECO:0007669"/>
    <property type="project" value="InterPro"/>
</dbReference>
<evidence type="ECO:0000313" key="2">
    <source>
        <dbReference type="Proteomes" id="UP000184387"/>
    </source>
</evidence>
<keyword evidence="2" id="KW-1185">Reference proteome</keyword>
<dbReference type="InterPro" id="IPR007833">
    <property type="entry name" value="Capsule_polysaccharide_synth"/>
</dbReference>
<dbReference type="AlphaFoldDB" id="A0A1M6G5I7"/>
<name>A0A1M6G5I7_9PROT</name>
<dbReference type="CDD" id="cd16441">
    <property type="entry name" value="beta_Kdo_transferase_KpsS"/>
    <property type="match status" value="1"/>
</dbReference>
<proteinExistence type="predicted"/>
<dbReference type="GO" id="GO:0015774">
    <property type="term" value="P:polysaccharide transport"/>
    <property type="evidence" value="ECO:0007669"/>
    <property type="project" value="InterPro"/>
</dbReference>
<dbReference type="EMBL" id="FQZF01000008">
    <property type="protein sequence ID" value="SHJ05193.1"/>
    <property type="molecule type" value="Genomic_DNA"/>
</dbReference>
<organism evidence="1 2">
    <name type="scientific">Muricoccus roseus</name>
    <dbReference type="NCBI Taxonomy" id="198092"/>
    <lineage>
        <taxon>Bacteria</taxon>
        <taxon>Pseudomonadati</taxon>
        <taxon>Pseudomonadota</taxon>
        <taxon>Alphaproteobacteria</taxon>
        <taxon>Acetobacterales</taxon>
        <taxon>Roseomonadaceae</taxon>
        <taxon>Muricoccus</taxon>
    </lineage>
</organism>
<accession>A0A1M6G5I7</accession>
<protein>
    <submittedName>
        <fullName evidence="1">Capsular polysaccharide export protein</fullName>
    </submittedName>
</protein>